<evidence type="ECO:0000256" key="4">
    <source>
        <dbReference type="SAM" id="MobiDB-lite"/>
    </source>
</evidence>
<dbReference type="PANTHER" id="PTHR10302">
    <property type="entry name" value="SINGLE-STRANDED DNA-BINDING PROTEIN"/>
    <property type="match status" value="1"/>
</dbReference>
<accession>A0A1F4XMI7</accession>
<comment type="caution">
    <text evidence="5">The sequence shown here is derived from an EMBL/GenBank/DDBJ whole genome shotgun (WGS) entry which is preliminary data.</text>
</comment>
<dbReference type="PANTHER" id="PTHR10302:SF27">
    <property type="entry name" value="SINGLE-STRANDED DNA-BINDING PROTEIN"/>
    <property type="match status" value="1"/>
</dbReference>
<dbReference type="InterPro" id="IPR000424">
    <property type="entry name" value="Primosome_PriB/ssb"/>
</dbReference>
<dbReference type="NCBIfam" id="TIGR00621">
    <property type="entry name" value="ssb"/>
    <property type="match status" value="1"/>
</dbReference>
<evidence type="ECO:0000256" key="2">
    <source>
        <dbReference type="HAMAP-Rule" id="MF_00984"/>
    </source>
</evidence>
<dbReference type="GO" id="GO:0009295">
    <property type="term" value="C:nucleoid"/>
    <property type="evidence" value="ECO:0007669"/>
    <property type="project" value="TreeGrafter"/>
</dbReference>
<comment type="caution">
    <text evidence="2">Lacks conserved residue(s) required for the propagation of feature annotation.</text>
</comment>
<evidence type="ECO:0000313" key="5">
    <source>
        <dbReference type="EMBL" id="OGC82303.1"/>
    </source>
</evidence>
<dbReference type="PIRSF" id="PIRSF002070">
    <property type="entry name" value="SSB"/>
    <property type="match status" value="1"/>
</dbReference>
<gene>
    <name evidence="5" type="ORF">A2V81_02085</name>
</gene>
<comment type="subunit">
    <text evidence="2">Homotetramer.</text>
</comment>
<dbReference type="EMBL" id="MEWR01000008">
    <property type="protein sequence ID" value="OGC82303.1"/>
    <property type="molecule type" value="Genomic_DNA"/>
</dbReference>
<organism evidence="5 6">
    <name type="scientific">Candidatus Abawacabacteria bacterium RBG_16_42_10</name>
    <dbReference type="NCBI Taxonomy" id="1817814"/>
    <lineage>
        <taxon>Bacteria</taxon>
        <taxon>Candidatus Abawacaibacteriota</taxon>
    </lineage>
</organism>
<keyword evidence="1 2" id="KW-0238">DNA-binding</keyword>
<protein>
    <recommendedName>
        <fullName evidence="2 3">Single-stranded DNA-binding protein</fullName>
        <shortName evidence="2">SSB</shortName>
    </recommendedName>
</protein>
<feature type="region of interest" description="Disordered" evidence="4">
    <location>
        <begin position="111"/>
        <end position="156"/>
    </location>
</feature>
<evidence type="ECO:0000313" key="6">
    <source>
        <dbReference type="Proteomes" id="UP000177614"/>
    </source>
</evidence>
<name>A0A1F4XMI7_9BACT</name>
<evidence type="ECO:0000256" key="1">
    <source>
        <dbReference type="ARBA" id="ARBA00023125"/>
    </source>
</evidence>
<dbReference type="SUPFAM" id="SSF50249">
    <property type="entry name" value="Nucleic acid-binding proteins"/>
    <property type="match status" value="1"/>
</dbReference>
<proteinExistence type="inferred from homology"/>
<dbReference type="HAMAP" id="MF_00984">
    <property type="entry name" value="SSB"/>
    <property type="match status" value="1"/>
</dbReference>
<evidence type="ECO:0000256" key="3">
    <source>
        <dbReference type="PIRNR" id="PIRNR002070"/>
    </source>
</evidence>
<dbReference type="Proteomes" id="UP000177614">
    <property type="component" value="Unassembled WGS sequence"/>
</dbReference>
<dbReference type="GO" id="GO:0006260">
    <property type="term" value="P:DNA replication"/>
    <property type="evidence" value="ECO:0007669"/>
    <property type="project" value="InterPro"/>
</dbReference>
<dbReference type="CDD" id="cd04496">
    <property type="entry name" value="SSB_OBF"/>
    <property type="match status" value="1"/>
</dbReference>
<reference evidence="5 6" key="1">
    <citation type="journal article" date="2016" name="Nat. Commun.">
        <title>Thousands of microbial genomes shed light on interconnected biogeochemical processes in an aquifer system.</title>
        <authorList>
            <person name="Anantharaman K."/>
            <person name="Brown C.T."/>
            <person name="Hug L.A."/>
            <person name="Sharon I."/>
            <person name="Castelle C.J."/>
            <person name="Probst A.J."/>
            <person name="Thomas B.C."/>
            <person name="Singh A."/>
            <person name="Wilkins M.J."/>
            <person name="Karaoz U."/>
            <person name="Brodie E.L."/>
            <person name="Williams K.H."/>
            <person name="Hubbard S.S."/>
            <person name="Banfield J.F."/>
        </authorList>
    </citation>
    <scope>NUCLEOTIDE SEQUENCE [LARGE SCALE GENOMIC DNA]</scope>
</reference>
<dbReference type="Pfam" id="PF00436">
    <property type="entry name" value="SSB"/>
    <property type="match status" value="1"/>
</dbReference>
<dbReference type="Gene3D" id="2.40.50.140">
    <property type="entry name" value="Nucleic acid-binding proteins"/>
    <property type="match status" value="1"/>
</dbReference>
<dbReference type="PROSITE" id="PS50935">
    <property type="entry name" value="SSB"/>
    <property type="match status" value="1"/>
</dbReference>
<dbReference type="InterPro" id="IPR011344">
    <property type="entry name" value="ssDNA-bd"/>
</dbReference>
<sequence length="156" mass="16932">MRSVNLVILMGHLTRDPELRQTANGQPVATFSIATNRVWTTSAGQRQESTDFHDLVAWGRLAEICAQQLTKGCAIHVIGRLHQRSWTTPEGVKKHKTEIVINELNIVFRKNGTPGSVAPSAEGGENTAASAQQEDFAPSDMDLDSAGLPGDDDQKV</sequence>
<dbReference type="STRING" id="1817814.A2V81_02085"/>
<dbReference type="InterPro" id="IPR012340">
    <property type="entry name" value="NA-bd_OB-fold"/>
</dbReference>
<dbReference type="AlphaFoldDB" id="A0A1F4XMI7"/>
<dbReference type="GO" id="GO:0003697">
    <property type="term" value="F:single-stranded DNA binding"/>
    <property type="evidence" value="ECO:0007669"/>
    <property type="project" value="UniProtKB-UniRule"/>
</dbReference>